<protein>
    <submittedName>
        <fullName evidence="2">Xylose isomerase</fullName>
    </submittedName>
</protein>
<dbReference type="InterPro" id="IPR036237">
    <property type="entry name" value="Xyl_isomerase-like_sf"/>
</dbReference>
<dbReference type="Proteomes" id="UP000070107">
    <property type="component" value="Unassembled WGS sequence"/>
</dbReference>
<reference evidence="2 3" key="1">
    <citation type="submission" date="2015-11" db="EMBL/GenBank/DDBJ databases">
        <title>Draft genome sequence of Paramesorhizobium deserti A-3-E, a strain highly resistant to diverse beta-lactam antibiotics.</title>
        <authorList>
            <person name="Lv R."/>
            <person name="Yang X."/>
            <person name="Fang N."/>
            <person name="Guo J."/>
            <person name="Luo X."/>
            <person name="Peng F."/>
            <person name="Yang R."/>
            <person name="Cui Y."/>
            <person name="Fang C."/>
            <person name="Song Y."/>
        </authorList>
    </citation>
    <scope>NUCLEOTIDE SEQUENCE [LARGE SCALE GENOMIC DNA]</scope>
    <source>
        <strain evidence="2 3">A-3-E</strain>
    </source>
</reference>
<dbReference type="Pfam" id="PF01261">
    <property type="entry name" value="AP_endonuc_2"/>
    <property type="match status" value="1"/>
</dbReference>
<evidence type="ECO:0000259" key="1">
    <source>
        <dbReference type="Pfam" id="PF01261"/>
    </source>
</evidence>
<keyword evidence="3" id="KW-1185">Reference proteome</keyword>
<dbReference type="SUPFAM" id="SSF51658">
    <property type="entry name" value="Xylose isomerase-like"/>
    <property type="match status" value="1"/>
</dbReference>
<evidence type="ECO:0000313" key="3">
    <source>
        <dbReference type="Proteomes" id="UP000070107"/>
    </source>
</evidence>
<dbReference type="InterPro" id="IPR013022">
    <property type="entry name" value="Xyl_isomerase-like_TIM-brl"/>
</dbReference>
<feature type="domain" description="Xylose isomerase-like TIM barrel" evidence="1">
    <location>
        <begin position="22"/>
        <end position="243"/>
    </location>
</feature>
<name>A0A135HQN3_9HYPH</name>
<keyword evidence="2" id="KW-0413">Isomerase</keyword>
<accession>A0A135HQN3</accession>
<dbReference type="OrthoDB" id="9798407at2"/>
<dbReference type="EMBL" id="LNTU01000038">
    <property type="protein sequence ID" value="KXF75504.1"/>
    <property type="molecule type" value="Genomic_DNA"/>
</dbReference>
<gene>
    <name evidence="2" type="ORF">ATN84_19825</name>
</gene>
<proteinExistence type="predicted"/>
<organism evidence="2 3">
    <name type="scientific">Paramesorhizobium deserti</name>
    <dbReference type="NCBI Taxonomy" id="1494590"/>
    <lineage>
        <taxon>Bacteria</taxon>
        <taxon>Pseudomonadati</taxon>
        <taxon>Pseudomonadota</taxon>
        <taxon>Alphaproteobacteria</taxon>
        <taxon>Hyphomicrobiales</taxon>
        <taxon>Phyllobacteriaceae</taxon>
        <taxon>Paramesorhizobium</taxon>
    </lineage>
</organism>
<dbReference type="Gene3D" id="3.20.20.150">
    <property type="entry name" value="Divalent-metal-dependent TIM barrel enzymes"/>
    <property type="match status" value="1"/>
</dbReference>
<dbReference type="STRING" id="1494590.ATN84_19825"/>
<dbReference type="AlphaFoldDB" id="A0A135HQN3"/>
<evidence type="ECO:0000313" key="2">
    <source>
        <dbReference type="EMBL" id="KXF75504.1"/>
    </source>
</evidence>
<sequence>MTEFSYQLYSSRNFPPLDDTFAMLKHAGYRNVEGYGGVYGDLTALKKGLDDNGLSMPTGHFGIDMLESEQDRVLEIAETLRMKAIYCPYLQEELRPVDAAGWKAFGERLRKAGEPYRKAGYIFGWHNHDFEFQPLSDGSVPQQLIFEAAPDLSWEADIAWVIRGGGNALEWIAAYGDRITAVHVKDIAPAGQNVDEDGWADVGHGTVDWAGIMKALHKTQVEYLIMEHDNPSDAERFAGRSLETAKRLWAAAH</sequence>
<dbReference type="PANTHER" id="PTHR12110">
    <property type="entry name" value="HYDROXYPYRUVATE ISOMERASE"/>
    <property type="match status" value="1"/>
</dbReference>
<dbReference type="GO" id="GO:0016853">
    <property type="term" value="F:isomerase activity"/>
    <property type="evidence" value="ECO:0007669"/>
    <property type="project" value="UniProtKB-KW"/>
</dbReference>
<dbReference type="PANTHER" id="PTHR12110:SF41">
    <property type="entry name" value="INOSOSE DEHYDRATASE"/>
    <property type="match status" value="1"/>
</dbReference>
<dbReference type="InterPro" id="IPR050312">
    <property type="entry name" value="IolE/XylAMocC-like"/>
</dbReference>
<comment type="caution">
    <text evidence="2">The sequence shown here is derived from an EMBL/GenBank/DDBJ whole genome shotgun (WGS) entry which is preliminary data.</text>
</comment>
<dbReference type="RefSeq" id="WP_068884707.1">
    <property type="nucleotide sequence ID" value="NZ_LNTU01000038.1"/>
</dbReference>